<protein>
    <submittedName>
        <fullName evidence="9">DUF21-domain-containing protein</fullName>
    </submittedName>
</protein>
<keyword evidence="4 5" id="KW-0472">Membrane</keyword>
<evidence type="ECO:0000259" key="8">
    <source>
        <dbReference type="PROSITE" id="PS51846"/>
    </source>
</evidence>
<dbReference type="InterPro" id="IPR002550">
    <property type="entry name" value="CNNM"/>
</dbReference>
<feature type="region of interest" description="Disordered" evidence="6">
    <location>
        <begin position="583"/>
        <end position="602"/>
    </location>
</feature>
<evidence type="ECO:0000256" key="3">
    <source>
        <dbReference type="ARBA" id="ARBA00022989"/>
    </source>
</evidence>
<keyword evidence="10" id="KW-1185">Reference proteome</keyword>
<sequence length="907" mass="97093">MVPPLPKFSSSGLLLAAAQHVPLLRTFLPLAPADSVPHALARRDINSPDERVQFVVFACLIPALVLLSGLFAGLTLGYMSLDETQLNVLSVSGTPRQKLYANKIKPIRKNGHLLLVTLLLANMIVNETLPVIADPILGGGVQSVVVSTVLIVIFAEIIPQSLCTRYGLYFGAKMAGPINVLLWTLGLLAWPVAKLLELTLGPHHGIIYRRAELKELIAMHSNGGQLGGDLKTDTVTIIGGALDLQEKVVRQAMTPIKDVFMLSIDAKLDYETLRKVCLTGHSRIPVYEEVEIPVPRLLAKVNIGEADLDASASRLSLDGHLQHTQKVKKIVGILLVKQCVLLDPNDATPVRKIPLNKVPFVPNNEPLLGILDKFQEGRSHMAIVSRFSVERATSVKKAVKRGLTQRLRDRVLMGDSDSNSSSEEEEEGETSHHQKRKRTKKFKRTNSDNDETLKDEDPSDLEVDHLSHNEKKGRGRGKNKRPVDIEMGIVEDEGATGTKKRGIALPKVGQWGQWEQSMPADAVLTKEGVEEFLQSVDPAVMPVGIITLEDVLEELIGEEIYDEFDPQGHPDLRSYAQAETKVVPSVKRTPSAPNLVSNVPKHPSAPSIVKPIALPALRGLSLRVPGFQRSRSAPPTPRDPPGALEKEKGANDGTSHPPAVPEGVVAPEAIPVCGSVSLASAHVGANEKPAQVIVTDESAGHPPAPVAAPTPAHAPVHAKFVYPIPTSAVVIPPESVIAATSIGRARSSHGHGVAPGGVPVIPVPPTLNLGFGPPSRSASPAPSLEQAIRVERKRRAASASGNQTAVKGGWFKSSPLNSGERHGVIVAERVKRGMQGDGTVRDPSGDPQAVGVGADVSLKDAAQTGPELLLDQYQAHDHAGTSEPGHAGLGDVRMPDEQDKAGPDKRE</sequence>
<proteinExistence type="predicted"/>
<reference evidence="9 10" key="1">
    <citation type="journal article" date="2018" name="Biotechnol. Biofuels">
        <title>Integrative visual omics of the white-rot fungus Polyporus brumalis exposes the biotechnological potential of its oxidative enzymes for delignifying raw plant biomass.</title>
        <authorList>
            <person name="Miyauchi S."/>
            <person name="Rancon A."/>
            <person name="Drula E."/>
            <person name="Hage H."/>
            <person name="Chaduli D."/>
            <person name="Favel A."/>
            <person name="Grisel S."/>
            <person name="Henrissat B."/>
            <person name="Herpoel-Gimbert I."/>
            <person name="Ruiz-Duenas F.J."/>
            <person name="Chevret D."/>
            <person name="Hainaut M."/>
            <person name="Lin J."/>
            <person name="Wang M."/>
            <person name="Pangilinan J."/>
            <person name="Lipzen A."/>
            <person name="Lesage-Meessen L."/>
            <person name="Navarro D."/>
            <person name="Riley R."/>
            <person name="Grigoriev I.V."/>
            <person name="Zhou S."/>
            <person name="Raouche S."/>
            <person name="Rosso M.N."/>
        </authorList>
    </citation>
    <scope>NUCLEOTIDE SEQUENCE [LARGE SCALE GENOMIC DNA]</scope>
    <source>
        <strain evidence="9 10">BRFM 1820</strain>
    </source>
</reference>
<dbReference type="AlphaFoldDB" id="A0A371CZL6"/>
<evidence type="ECO:0000256" key="7">
    <source>
        <dbReference type="SAM" id="Phobius"/>
    </source>
</evidence>
<evidence type="ECO:0000256" key="2">
    <source>
        <dbReference type="ARBA" id="ARBA00022692"/>
    </source>
</evidence>
<feature type="compositionally biased region" description="Basic and acidic residues" evidence="6">
    <location>
        <begin position="445"/>
        <end position="472"/>
    </location>
</feature>
<dbReference type="Pfam" id="PF01595">
    <property type="entry name" value="CNNM"/>
    <property type="match status" value="1"/>
</dbReference>
<dbReference type="GO" id="GO:0016020">
    <property type="term" value="C:membrane"/>
    <property type="evidence" value="ECO:0007669"/>
    <property type="project" value="UniProtKB-SubCell"/>
</dbReference>
<feature type="transmembrane region" description="Helical" evidence="7">
    <location>
        <begin position="139"/>
        <end position="158"/>
    </location>
</feature>
<feature type="region of interest" description="Disordered" evidence="6">
    <location>
        <begin position="833"/>
        <end position="907"/>
    </location>
</feature>
<dbReference type="Proteomes" id="UP000256964">
    <property type="component" value="Unassembled WGS sequence"/>
</dbReference>
<dbReference type="EMBL" id="KZ857434">
    <property type="protein sequence ID" value="RDX45717.1"/>
    <property type="molecule type" value="Genomic_DNA"/>
</dbReference>
<gene>
    <name evidence="9" type="ORF">OH76DRAFT_1407703</name>
</gene>
<dbReference type="STRING" id="139420.A0A371CZL6"/>
<evidence type="ECO:0000313" key="9">
    <source>
        <dbReference type="EMBL" id="RDX45717.1"/>
    </source>
</evidence>
<dbReference type="InterPro" id="IPR045095">
    <property type="entry name" value="ACDP"/>
</dbReference>
<dbReference type="PROSITE" id="PS51846">
    <property type="entry name" value="CNNM"/>
    <property type="match status" value="1"/>
</dbReference>
<dbReference type="CDD" id="cd04590">
    <property type="entry name" value="CBS_pair_CorC_HlyC_assoc"/>
    <property type="match status" value="1"/>
</dbReference>
<dbReference type="InterPro" id="IPR044751">
    <property type="entry name" value="Ion_transp-like_CBS"/>
</dbReference>
<evidence type="ECO:0000256" key="6">
    <source>
        <dbReference type="SAM" id="MobiDB-lite"/>
    </source>
</evidence>
<feature type="transmembrane region" description="Helical" evidence="7">
    <location>
        <begin position="170"/>
        <end position="190"/>
    </location>
</feature>
<accession>A0A371CZL6</accession>
<dbReference type="GO" id="GO:0010960">
    <property type="term" value="P:magnesium ion homeostasis"/>
    <property type="evidence" value="ECO:0007669"/>
    <property type="project" value="InterPro"/>
</dbReference>
<evidence type="ECO:0000313" key="10">
    <source>
        <dbReference type="Proteomes" id="UP000256964"/>
    </source>
</evidence>
<dbReference type="PANTHER" id="PTHR12064:SF90">
    <property type="entry name" value="CNNM TRANSMEMBRANE DOMAIN-CONTAINING PROTEIN"/>
    <property type="match status" value="1"/>
</dbReference>
<dbReference type="GO" id="GO:0005737">
    <property type="term" value="C:cytoplasm"/>
    <property type="evidence" value="ECO:0007669"/>
    <property type="project" value="TreeGrafter"/>
</dbReference>
<comment type="subcellular location">
    <subcellularLocation>
        <location evidence="1">Membrane</location>
        <topology evidence="1">Multi-pass membrane protein</topology>
    </subcellularLocation>
</comment>
<feature type="domain" description="CNNM transmembrane" evidence="8">
    <location>
        <begin position="50"/>
        <end position="234"/>
    </location>
</feature>
<evidence type="ECO:0000256" key="5">
    <source>
        <dbReference type="PROSITE-ProRule" id="PRU01193"/>
    </source>
</evidence>
<dbReference type="GO" id="GO:0030026">
    <property type="term" value="P:intracellular manganese ion homeostasis"/>
    <property type="evidence" value="ECO:0007669"/>
    <property type="project" value="TreeGrafter"/>
</dbReference>
<organism evidence="9 10">
    <name type="scientific">Lentinus brumalis</name>
    <dbReference type="NCBI Taxonomy" id="2498619"/>
    <lineage>
        <taxon>Eukaryota</taxon>
        <taxon>Fungi</taxon>
        <taxon>Dikarya</taxon>
        <taxon>Basidiomycota</taxon>
        <taxon>Agaricomycotina</taxon>
        <taxon>Agaricomycetes</taxon>
        <taxon>Polyporales</taxon>
        <taxon>Polyporaceae</taxon>
        <taxon>Lentinus</taxon>
    </lineage>
</organism>
<dbReference type="OrthoDB" id="5353557at2759"/>
<keyword evidence="3 5" id="KW-1133">Transmembrane helix</keyword>
<name>A0A371CZL6_9APHY</name>
<feature type="transmembrane region" description="Helical" evidence="7">
    <location>
        <begin position="52"/>
        <end position="76"/>
    </location>
</feature>
<evidence type="ECO:0000256" key="4">
    <source>
        <dbReference type="ARBA" id="ARBA00023136"/>
    </source>
</evidence>
<feature type="region of interest" description="Disordered" evidence="6">
    <location>
        <begin position="793"/>
        <end position="814"/>
    </location>
</feature>
<dbReference type="SUPFAM" id="SSF54631">
    <property type="entry name" value="CBS-domain pair"/>
    <property type="match status" value="1"/>
</dbReference>
<dbReference type="PANTHER" id="PTHR12064">
    <property type="entry name" value="METAL TRANSPORTER CNNM"/>
    <property type="match status" value="1"/>
</dbReference>
<dbReference type="Gene3D" id="3.10.580.10">
    <property type="entry name" value="CBS-domain"/>
    <property type="match status" value="2"/>
</dbReference>
<feature type="transmembrane region" description="Helical" evidence="7">
    <location>
        <begin position="113"/>
        <end position="133"/>
    </location>
</feature>
<keyword evidence="2 5" id="KW-0812">Transmembrane</keyword>
<feature type="region of interest" description="Disordered" evidence="6">
    <location>
        <begin position="625"/>
        <end position="662"/>
    </location>
</feature>
<dbReference type="InterPro" id="IPR046342">
    <property type="entry name" value="CBS_dom_sf"/>
</dbReference>
<feature type="compositionally biased region" description="Basic residues" evidence="6">
    <location>
        <begin position="433"/>
        <end position="444"/>
    </location>
</feature>
<evidence type="ECO:0000256" key="1">
    <source>
        <dbReference type="ARBA" id="ARBA00004141"/>
    </source>
</evidence>
<feature type="compositionally biased region" description="Basic and acidic residues" evidence="6">
    <location>
        <begin position="893"/>
        <end position="907"/>
    </location>
</feature>
<feature type="region of interest" description="Disordered" evidence="6">
    <location>
        <begin position="409"/>
        <end position="480"/>
    </location>
</feature>